<reference evidence="1" key="1">
    <citation type="journal article" date="2004" name="J. Biol. Chem.">
        <title>A reciprocal single mutation affects the metal requirement of 3-deoxy-D-manno-2-octulosonate-8-phosphate (KDO8P) synthases from Aquifex pyrophilus and Escherichia coli.</title>
        <authorList>
            <person name="Shulami S."/>
            <person name="Furdui C."/>
            <person name="Adir N."/>
            <person name="Shoham Y."/>
            <person name="Anderson K.S."/>
            <person name="Baasov T."/>
        </authorList>
    </citation>
    <scope>NUCLEOTIDE SEQUENCE</scope>
</reference>
<organism evidence="1">
    <name type="scientific">Aquifex pyrophilus</name>
    <dbReference type="NCBI Taxonomy" id="2714"/>
    <lineage>
        <taxon>Bacteria</taxon>
        <taxon>Pseudomonadati</taxon>
        <taxon>Aquificota</taxon>
        <taxon>Aquificia</taxon>
        <taxon>Aquificales</taxon>
        <taxon>Aquificaceae</taxon>
        <taxon>Aquifex</taxon>
    </lineage>
</organism>
<name>Q8GLJ9_AQUPY</name>
<evidence type="ECO:0000313" key="1">
    <source>
        <dbReference type="EMBL" id="AAN12298.1"/>
    </source>
</evidence>
<protein>
    <submittedName>
        <fullName evidence="1">Uncharacterized protein</fullName>
    </submittedName>
</protein>
<sequence>MPADPRNAGKDKGTLEMELKNLLTSARIRKMEYEAIVDELEEDELKYDLFEYKEYYETNVKPYIDKAYKNGNEKLVAMAEEIKGIFEEIIDMITARIEELSKK</sequence>
<proteinExistence type="predicted"/>
<dbReference type="EMBL" id="AY135660">
    <property type="protein sequence ID" value="AAN12298.1"/>
    <property type="molecule type" value="Genomic_DNA"/>
</dbReference>
<dbReference type="AlphaFoldDB" id="Q8GLJ9"/>
<accession>Q8GLJ9</accession>